<evidence type="ECO:0000313" key="2">
    <source>
        <dbReference type="Proteomes" id="UP000283509"/>
    </source>
</evidence>
<reference evidence="1 2" key="2">
    <citation type="submission" date="2019-01" db="EMBL/GenBank/DDBJ databases">
        <title>The decoding of complex shrimp genome reveals the adaptation for benthos swimmer, frequently molting mechanism and breeding impact on genome.</title>
        <authorList>
            <person name="Sun Y."/>
            <person name="Gao Y."/>
            <person name="Yu Y."/>
        </authorList>
    </citation>
    <scope>NUCLEOTIDE SEQUENCE [LARGE SCALE GENOMIC DNA]</scope>
    <source>
        <tissue evidence="1">Muscle</tissue>
    </source>
</reference>
<evidence type="ECO:0000313" key="1">
    <source>
        <dbReference type="EMBL" id="ROT69668.1"/>
    </source>
</evidence>
<organism evidence="1 2">
    <name type="scientific">Penaeus vannamei</name>
    <name type="common">Whiteleg shrimp</name>
    <name type="synonym">Litopenaeus vannamei</name>
    <dbReference type="NCBI Taxonomy" id="6689"/>
    <lineage>
        <taxon>Eukaryota</taxon>
        <taxon>Metazoa</taxon>
        <taxon>Ecdysozoa</taxon>
        <taxon>Arthropoda</taxon>
        <taxon>Crustacea</taxon>
        <taxon>Multicrustacea</taxon>
        <taxon>Malacostraca</taxon>
        <taxon>Eumalacostraca</taxon>
        <taxon>Eucarida</taxon>
        <taxon>Decapoda</taxon>
        <taxon>Dendrobranchiata</taxon>
        <taxon>Penaeoidea</taxon>
        <taxon>Penaeidae</taxon>
        <taxon>Penaeus</taxon>
    </lineage>
</organism>
<gene>
    <name evidence="1" type="ORF">C7M84_012120</name>
</gene>
<name>A0A3R7SPL3_PENVA</name>
<protein>
    <submittedName>
        <fullName evidence="1">Uncharacterized protein</fullName>
    </submittedName>
</protein>
<dbReference type="EMBL" id="QCYY01002537">
    <property type="protein sequence ID" value="ROT69668.1"/>
    <property type="molecule type" value="Genomic_DNA"/>
</dbReference>
<dbReference type="Proteomes" id="UP000283509">
    <property type="component" value="Unassembled WGS sequence"/>
</dbReference>
<proteinExistence type="predicted"/>
<reference evidence="1 2" key="1">
    <citation type="submission" date="2018-04" db="EMBL/GenBank/DDBJ databases">
        <authorList>
            <person name="Zhang X."/>
            <person name="Yuan J."/>
            <person name="Li F."/>
            <person name="Xiang J."/>
        </authorList>
    </citation>
    <scope>NUCLEOTIDE SEQUENCE [LARGE SCALE GENOMIC DNA]</scope>
    <source>
        <tissue evidence="1">Muscle</tissue>
    </source>
</reference>
<accession>A0A3R7SPL3</accession>
<sequence>MFSHPPRPTPNLFSLSLPLPSSHLSHSSPIFLHSSSLLLPLLSPISPFLHLQPFSLLSSPLSSLFPLSIFFPPLRRAFPSSRHPASSVLQFSPSSTPIFLSSLPIPPSFSLSISPTHPSPLPTFLSHSLLPSPPIFPLFPLPIPPSFSSPFSSHLPPISFQSFQFSPFSFTSPNLFLSPSPLSHFRSFLLAPFSLPPSVLLQLSLSSPNFLILSISPTPLPSPPIFLSSLPIPPSFFPFSLPPPSASSSPATQFPSVSIFSLFLHLQSFSLLSSPTPSFLLSPFFSTPPRLLPTFILFPFPYLQSLFSPLPIFSFLLSPFLPTTLHVLLPTFLFSPTPSFLLSPFSPFPSYSQPFSFFLSHSLLPSSFHFLPHPPSTSSSPATQFPSVSRKPG</sequence>
<dbReference type="AlphaFoldDB" id="A0A3R7SPL3"/>
<comment type="caution">
    <text evidence="1">The sequence shown here is derived from an EMBL/GenBank/DDBJ whole genome shotgun (WGS) entry which is preliminary data.</text>
</comment>
<keyword evidence="2" id="KW-1185">Reference proteome</keyword>